<dbReference type="Gene3D" id="2.30.30.610">
    <property type="entry name" value="Chromatin protein Cren7"/>
    <property type="match status" value="1"/>
</dbReference>
<dbReference type="AlphaFoldDB" id="A0A7C4NUL5"/>
<comment type="caution">
    <text evidence="7">The sequence shown here is derived from an EMBL/GenBank/DDBJ whole genome shotgun (WGS) entry which is preliminary data.</text>
</comment>
<evidence type="ECO:0000256" key="2">
    <source>
        <dbReference type="ARBA" id="ARBA00022481"/>
    </source>
</evidence>
<dbReference type="InterPro" id="IPR020906">
    <property type="entry name" value="dsDNA-bd_Cren7"/>
</dbReference>
<evidence type="ECO:0000313" key="6">
    <source>
        <dbReference type="EMBL" id="HGQ59234.1"/>
    </source>
</evidence>
<reference evidence="7" key="1">
    <citation type="journal article" date="2020" name="mSystems">
        <title>Genome- and Community-Level Interaction Insights into Carbon Utilization and Element Cycling Functions of Hydrothermarchaeota in Hydrothermal Sediment.</title>
        <authorList>
            <person name="Zhou Z."/>
            <person name="Liu Y."/>
            <person name="Xu W."/>
            <person name="Pan J."/>
            <person name="Luo Z.H."/>
            <person name="Li M."/>
        </authorList>
    </citation>
    <scope>NUCLEOTIDE SEQUENCE [LARGE SCALE GENOMIC DNA]</scope>
    <source>
        <strain evidence="6">SpSt-638</strain>
        <strain evidence="7">SpSt-648</strain>
    </source>
</reference>
<gene>
    <name evidence="5" type="primary">creN7</name>
    <name evidence="6" type="ORF">ENU09_00690</name>
    <name evidence="7" type="ORF">ENU20_00535</name>
</gene>
<comment type="subunit">
    <text evidence="5">Monomer.</text>
</comment>
<protein>
    <recommendedName>
        <fullName evidence="5">Chromatin protein Cren7</fullName>
    </recommendedName>
</protein>
<comment type="function">
    <text evidence="5">A chromatin protein, binds double-stranded DNA without sequence specificity. Constrains negative DNA supercoils.</text>
</comment>
<accession>A0A7C4NUL5</accession>
<sequence length="65" mass="7237">MASVNPCKDAVKVKTQSGKDVELVPKKVWKLSPAGRRGVKIGLFQDPETGKFFRFKVPENYPECG</sequence>
<keyword evidence="1 5" id="KW-0158">Chromosome</keyword>
<dbReference type="EMBL" id="DTBE01000019">
    <property type="protein sequence ID" value="HGQ59234.1"/>
    <property type="molecule type" value="Genomic_DNA"/>
</dbReference>
<dbReference type="InterPro" id="IPR038647">
    <property type="entry name" value="Cren7_sf"/>
</dbReference>
<proteinExistence type="inferred from homology"/>
<dbReference type="GO" id="GO:0005737">
    <property type="term" value="C:cytoplasm"/>
    <property type="evidence" value="ECO:0007669"/>
    <property type="project" value="UniProtKB-SubCell"/>
</dbReference>
<evidence type="ECO:0000313" key="7">
    <source>
        <dbReference type="EMBL" id="HGQ73554.1"/>
    </source>
</evidence>
<dbReference type="GO" id="GO:0005694">
    <property type="term" value="C:chromosome"/>
    <property type="evidence" value="ECO:0007669"/>
    <property type="project" value="UniProtKB-SubCell"/>
</dbReference>
<dbReference type="Pfam" id="PF11520">
    <property type="entry name" value="Cren7"/>
    <property type="match status" value="1"/>
</dbReference>
<keyword evidence="2 5" id="KW-0488">Methylation</keyword>
<dbReference type="HAMAP" id="MF_01387">
    <property type="entry name" value="Chromatin_Cren7"/>
    <property type="match status" value="1"/>
</dbReference>
<dbReference type="EMBL" id="DTBP01000006">
    <property type="protein sequence ID" value="HGQ73554.1"/>
    <property type="molecule type" value="Genomic_DNA"/>
</dbReference>
<keyword evidence="3 5" id="KW-0963">Cytoplasm</keyword>
<evidence type="ECO:0000256" key="3">
    <source>
        <dbReference type="ARBA" id="ARBA00022490"/>
    </source>
</evidence>
<dbReference type="GO" id="GO:0003690">
    <property type="term" value="F:double-stranded DNA binding"/>
    <property type="evidence" value="ECO:0007669"/>
    <property type="project" value="UniProtKB-UniRule"/>
</dbReference>
<organism evidence="7">
    <name type="scientific">Staphylothermus marinus</name>
    <dbReference type="NCBI Taxonomy" id="2280"/>
    <lineage>
        <taxon>Archaea</taxon>
        <taxon>Thermoproteota</taxon>
        <taxon>Thermoprotei</taxon>
        <taxon>Desulfurococcales</taxon>
        <taxon>Desulfurococcaceae</taxon>
        <taxon>Staphylothermus</taxon>
    </lineage>
</organism>
<evidence type="ECO:0000256" key="1">
    <source>
        <dbReference type="ARBA" id="ARBA00022454"/>
    </source>
</evidence>
<keyword evidence="4 5" id="KW-0238">DNA-binding</keyword>
<comment type="PTM">
    <text evidence="5">Methylated at multiple sites, to varying extents.</text>
</comment>
<evidence type="ECO:0000256" key="4">
    <source>
        <dbReference type="ARBA" id="ARBA00023125"/>
    </source>
</evidence>
<comment type="subcellular location">
    <subcellularLocation>
        <location evidence="5">Chromosome</location>
    </subcellularLocation>
    <subcellularLocation>
        <location evidence="5">Cytoplasm</location>
    </subcellularLocation>
</comment>
<name>A0A7C4NUL5_STAMA</name>
<comment type="similarity">
    <text evidence="5">Belongs to the Cren7 family.</text>
</comment>
<evidence type="ECO:0000256" key="5">
    <source>
        <dbReference type="HAMAP-Rule" id="MF_01387"/>
    </source>
</evidence>